<evidence type="ECO:0000313" key="2">
    <source>
        <dbReference type="Proteomes" id="UP001153148"/>
    </source>
</evidence>
<comment type="caution">
    <text evidence="1">The sequence shown here is derived from an EMBL/GenBank/DDBJ whole genome shotgun (WGS) entry which is preliminary data.</text>
</comment>
<sequence length="15" mass="1742">MFQITLFGHFGSILM</sequence>
<organism evidence="1 2">
    <name type="scientific">Timema podura</name>
    <name type="common">Walking stick</name>
    <dbReference type="NCBI Taxonomy" id="61482"/>
    <lineage>
        <taxon>Eukaryota</taxon>
        <taxon>Metazoa</taxon>
        <taxon>Ecdysozoa</taxon>
        <taxon>Arthropoda</taxon>
        <taxon>Hexapoda</taxon>
        <taxon>Insecta</taxon>
        <taxon>Pterygota</taxon>
        <taxon>Neoptera</taxon>
        <taxon>Polyneoptera</taxon>
        <taxon>Phasmatodea</taxon>
        <taxon>Timematodea</taxon>
        <taxon>Timematoidea</taxon>
        <taxon>Timematidae</taxon>
        <taxon>Timema</taxon>
    </lineage>
</organism>
<name>A0ABN7PQ41_TIMPD</name>
<reference evidence="1" key="1">
    <citation type="submission" date="2021-03" db="EMBL/GenBank/DDBJ databases">
        <authorList>
            <person name="Tran Van P."/>
        </authorList>
    </citation>
    <scope>NUCLEOTIDE SEQUENCE</scope>
</reference>
<dbReference type="Proteomes" id="UP001153148">
    <property type="component" value="Unassembled WGS sequence"/>
</dbReference>
<gene>
    <name evidence="1" type="ORF">TPAB3V08_LOCUS14471</name>
</gene>
<dbReference type="EMBL" id="CAJPIN010070544">
    <property type="protein sequence ID" value="CAG2067528.1"/>
    <property type="molecule type" value="Genomic_DNA"/>
</dbReference>
<evidence type="ECO:0000313" key="1">
    <source>
        <dbReference type="EMBL" id="CAG2067528.1"/>
    </source>
</evidence>
<protein>
    <submittedName>
        <fullName evidence="1">Uncharacterized protein</fullName>
    </submittedName>
</protein>
<accession>A0ABN7PQ41</accession>
<proteinExistence type="predicted"/>
<keyword evidence="2" id="KW-1185">Reference proteome</keyword>